<evidence type="ECO:0000256" key="1">
    <source>
        <dbReference type="SAM" id="MobiDB-lite"/>
    </source>
</evidence>
<gene>
    <name evidence="3" type="primary">cpaB</name>
    <name evidence="3" type="ORF">ParKJ_20550</name>
</gene>
<dbReference type="InterPro" id="IPR017592">
    <property type="entry name" value="Pilus_assmbl_Flp-typ_CpaB"/>
</dbReference>
<dbReference type="Pfam" id="PF16976">
    <property type="entry name" value="RcpC"/>
    <property type="match status" value="1"/>
</dbReference>
<proteinExistence type="predicted"/>
<comment type="caution">
    <text evidence="3">The sequence shown here is derived from an EMBL/GenBank/DDBJ whole genome shotgun (WGS) entry which is preliminary data.</text>
</comment>
<dbReference type="InterPro" id="IPR031571">
    <property type="entry name" value="RcpC_dom"/>
</dbReference>
<protein>
    <submittedName>
        <fullName evidence="3">Flp pilus assembly protein CpaB</fullName>
    </submittedName>
</protein>
<sequence length="363" mass="38681">MFKKIKFRSLLGNSWVLLLLAALVAGGLTFVLYKYLTDREAKLKDEMAARQVRAGIAVVVPMRDVPVGTPLSSSDFVSREIAQDLLYDDMIKVDDFPTYRAAHLIKAVKRGLPLRASDIDGLRGRDFSDILPPGQRALTLEIDMINSTASMVRPGNRVDIYWVGKVTRKGADSSDDTKLAQLVMQNVLVLATGQDVKPRDASDTLERDSGDNAMGQHITSNYGTVTLQVPVDEAPRIILAQKVGMLRLILRNSDDQGANTTPVVTENNLFAGPSEKGTALPGTGPVVEVISGGNGAQDTTLIPGVGPSTAPNAQSAAPAPAEPAPTAQSVPAGSARQQSLYEQANAIAQQLQKADARGTSGRN</sequence>
<dbReference type="NCBIfam" id="TIGR03177">
    <property type="entry name" value="pilus_cpaB"/>
    <property type="match status" value="1"/>
</dbReference>
<name>A0AAP5UUR0_9BURK</name>
<feature type="region of interest" description="Disordered" evidence="1">
    <location>
        <begin position="198"/>
        <end position="217"/>
    </location>
</feature>
<evidence type="ECO:0000313" key="4">
    <source>
        <dbReference type="Proteomes" id="UP001246473"/>
    </source>
</evidence>
<feature type="compositionally biased region" description="Low complexity" evidence="1">
    <location>
        <begin position="307"/>
        <end position="328"/>
    </location>
</feature>
<dbReference type="EMBL" id="JANSLM010000007">
    <property type="protein sequence ID" value="MDT8839820.1"/>
    <property type="molecule type" value="Genomic_DNA"/>
</dbReference>
<feature type="compositionally biased region" description="Polar residues" evidence="1">
    <location>
        <begin position="329"/>
        <end position="352"/>
    </location>
</feature>
<dbReference type="AlphaFoldDB" id="A0AAP5UUR0"/>
<evidence type="ECO:0000313" key="3">
    <source>
        <dbReference type="EMBL" id="MDT8839820.1"/>
    </source>
</evidence>
<feature type="compositionally biased region" description="Basic and acidic residues" evidence="1">
    <location>
        <begin position="198"/>
        <end position="210"/>
    </location>
</feature>
<feature type="domain" description="Flp pilus assembly protein RcpC/CpaB" evidence="2">
    <location>
        <begin position="127"/>
        <end position="251"/>
    </location>
</feature>
<dbReference type="Proteomes" id="UP001246473">
    <property type="component" value="Unassembled WGS sequence"/>
</dbReference>
<feature type="region of interest" description="Disordered" evidence="1">
    <location>
        <begin position="291"/>
        <end position="363"/>
    </location>
</feature>
<evidence type="ECO:0000259" key="2">
    <source>
        <dbReference type="Pfam" id="PF16976"/>
    </source>
</evidence>
<organism evidence="3 4">
    <name type="scientific">Paraburkholderia fungorum</name>
    <dbReference type="NCBI Taxonomy" id="134537"/>
    <lineage>
        <taxon>Bacteria</taxon>
        <taxon>Pseudomonadati</taxon>
        <taxon>Pseudomonadota</taxon>
        <taxon>Betaproteobacteria</taxon>
        <taxon>Burkholderiales</taxon>
        <taxon>Burkholderiaceae</taxon>
        <taxon>Paraburkholderia</taxon>
    </lineage>
</organism>
<reference evidence="3" key="1">
    <citation type="submission" date="2022-08" db="EMBL/GenBank/DDBJ databases">
        <authorList>
            <person name="Kim S.-J."/>
        </authorList>
    </citation>
    <scope>NUCLEOTIDE SEQUENCE</scope>
    <source>
        <strain evidence="3">KJ</strain>
    </source>
</reference>
<accession>A0AAP5UUR0</accession>
<dbReference type="RefSeq" id="WP_315696944.1">
    <property type="nucleotide sequence ID" value="NZ_JANSLM010000007.1"/>
</dbReference>